<dbReference type="Pfam" id="PF22599">
    <property type="entry name" value="SecDF_P1_head"/>
    <property type="match status" value="1"/>
</dbReference>
<dbReference type="KEGG" id="phl:KKY_279"/>
<dbReference type="Proteomes" id="UP000008850">
    <property type="component" value="Chromosome"/>
</dbReference>
<dbReference type="EMBL" id="CP003075">
    <property type="protein sequence ID" value="AEQ50324.1"/>
    <property type="molecule type" value="Genomic_DNA"/>
</dbReference>
<keyword evidence="1" id="KW-0732">Signal</keyword>
<keyword evidence="4" id="KW-1185">Reference proteome</keyword>
<proteinExistence type="predicted"/>
<accession>G4R8N8</accession>
<dbReference type="Gene3D" id="3.30.1360.200">
    <property type="match status" value="1"/>
</dbReference>
<protein>
    <recommendedName>
        <fullName evidence="2">SecDF P1 head subdomain domain-containing protein</fullName>
    </recommendedName>
</protein>
<evidence type="ECO:0000313" key="4">
    <source>
        <dbReference type="Proteomes" id="UP000008850"/>
    </source>
</evidence>
<reference evidence="3 4" key="1">
    <citation type="journal article" date="2012" name="J. Bacteriol.">
        <title>Complete genome sequence of Pelagibacterium halotolerans B2T.</title>
        <authorList>
            <person name="Huo Y.Y."/>
            <person name="Cheng H."/>
            <person name="Han X.F."/>
            <person name="Jiang X.W."/>
            <person name="Sun C."/>
            <person name="Zhang X.Q."/>
            <person name="Zhu X.F."/>
            <person name="Liu Y.F."/>
            <person name="Li P.F."/>
            <person name="Ni P.X."/>
            <person name="Wu M."/>
        </authorList>
    </citation>
    <scope>NUCLEOTIDE SEQUENCE [LARGE SCALE GENOMIC DNA]</scope>
    <source>
        <strain evidence="4">DSM 22347 / JCM 15775 / CGMCC 1.7692 / B2</strain>
    </source>
</reference>
<dbReference type="HOGENOM" id="CLU_1990527_0_0_5"/>
<feature type="domain" description="SecDF P1 head subdomain" evidence="2">
    <location>
        <begin position="30"/>
        <end position="116"/>
    </location>
</feature>
<feature type="chain" id="PRO_5003467822" description="SecDF P1 head subdomain domain-containing protein" evidence="1">
    <location>
        <begin position="24"/>
        <end position="125"/>
    </location>
</feature>
<gene>
    <name evidence="3" type="ordered locus">KKY_279</name>
</gene>
<dbReference type="STRING" id="1082931.KKY_279"/>
<sequence>MRKIVFSLVLGLWASMGFATASAAETLVLDIEEAAMAVDGQTGRPVLDIRLEAGSAKTFGDLTVRHLSEVLDVVLDGKILTSPRVQSPILEGSLRITGDFSEAEVEAMAERIASGATFEVRTGTP</sequence>
<organism evidence="3 4">
    <name type="scientific">Pelagibacterium halotolerans (strain DSM 22347 / JCM 15775 / CGMCC 1.7692 / B2)</name>
    <dbReference type="NCBI Taxonomy" id="1082931"/>
    <lineage>
        <taxon>Bacteria</taxon>
        <taxon>Pseudomonadati</taxon>
        <taxon>Pseudomonadota</taxon>
        <taxon>Alphaproteobacteria</taxon>
        <taxon>Hyphomicrobiales</taxon>
        <taxon>Devosiaceae</taxon>
        <taxon>Pelagibacterium</taxon>
    </lineage>
</organism>
<name>G4R8N8_PELHB</name>
<dbReference type="eggNOG" id="COG0342">
    <property type="taxonomic scope" value="Bacteria"/>
</dbReference>
<dbReference type="AlphaFoldDB" id="G4R8N8"/>
<evidence type="ECO:0000259" key="2">
    <source>
        <dbReference type="Pfam" id="PF22599"/>
    </source>
</evidence>
<dbReference type="RefSeq" id="WP_014129474.1">
    <property type="nucleotide sequence ID" value="NC_016078.1"/>
</dbReference>
<feature type="signal peptide" evidence="1">
    <location>
        <begin position="1"/>
        <end position="23"/>
    </location>
</feature>
<dbReference type="InterPro" id="IPR054384">
    <property type="entry name" value="SecDF_P1_head"/>
</dbReference>
<evidence type="ECO:0000313" key="3">
    <source>
        <dbReference type="EMBL" id="AEQ50324.1"/>
    </source>
</evidence>
<evidence type="ECO:0000256" key="1">
    <source>
        <dbReference type="SAM" id="SignalP"/>
    </source>
</evidence>